<accession>D1PI35</accession>
<feature type="transmembrane region" description="Helical" evidence="1">
    <location>
        <begin position="6"/>
        <end position="26"/>
    </location>
</feature>
<dbReference type="HOGENOM" id="CLU_2548610_0_0_9"/>
<dbReference type="AlphaFoldDB" id="D1PI35"/>
<protein>
    <submittedName>
        <fullName evidence="2">Uncharacterized protein</fullName>
    </submittedName>
</protein>
<keyword evidence="1" id="KW-0812">Transmembrane</keyword>
<sequence>MDELVLRFLLLSLWGGAATLGALAVSTVLRRLHTPSRLLCWLWLAVGLRFALPWGIPLTLPRPRNENLAQAADTVQALTEGPA</sequence>
<proteinExistence type="predicted"/>
<reference evidence="2" key="1">
    <citation type="submission" date="2009-12" db="EMBL/GenBank/DDBJ databases">
        <authorList>
            <person name="Weinstock G."/>
            <person name="Sodergren E."/>
            <person name="Clifton S."/>
            <person name="Fulton L."/>
            <person name="Fulton B."/>
            <person name="Courtney L."/>
            <person name="Fronick C."/>
            <person name="Harrison M."/>
            <person name="Strong C."/>
            <person name="Farmer C."/>
            <person name="Delahaunty K."/>
            <person name="Markovic C."/>
            <person name="Hall O."/>
            <person name="Minx P."/>
            <person name="Tomlinson C."/>
            <person name="Mitreva M."/>
            <person name="Nelson J."/>
            <person name="Hou S."/>
            <person name="Wollam A."/>
            <person name="Pepin K.H."/>
            <person name="Johnson M."/>
            <person name="Bhonagiri V."/>
            <person name="Nash W.E."/>
            <person name="Warren W."/>
            <person name="Chinwalla A."/>
            <person name="Mardis E.R."/>
            <person name="Wilson R.K."/>
        </authorList>
    </citation>
    <scope>NUCLEOTIDE SEQUENCE [LARGE SCALE GENOMIC DNA]</scope>
    <source>
        <strain evidence="2">DSM 15176</strain>
    </source>
</reference>
<gene>
    <name evidence="2" type="ORF">SUBVAR_04000</name>
</gene>
<evidence type="ECO:0000313" key="3">
    <source>
        <dbReference type="Proteomes" id="UP000003438"/>
    </source>
</evidence>
<evidence type="ECO:0000256" key="1">
    <source>
        <dbReference type="SAM" id="Phobius"/>
    </source>
</evidence>
<feature type="transmembrane region" description="Helical" evidence="1">
    <location>
        <begin position="38"/>
        <end position="56"/>
    </location>
</feature>
<comment type="caution">
    <text evidence="2">The sequence shown here is derived from an EMBL/GenBank/DDBJ whole genome shotgun (WGS) entry which is preliminary data.</text>
</comment>
<dbReference type="STRING" id="411471.SUBVAR_04000"/>
<keyword evidence="1" id="KW-1133">Transmembrane helix</keyword>
<dbReference type="RefSeq" id="WP_007045447.1">
    <property type="nucleotide sequence ID" value="NZ_GG704769.1"/>
</dbReference>
<evidence type="ECO:0000313" key="2">
    <source>
        <dbReference type="EMBL" id="EFB77635.1"/>
    </source>
</evidence>
<keyword evidence="3" id="KW-1185">Reference proteome</keyword>
<feature type="non-terminal residue" evidence="2">
    <location>
        <position position="83"/>
    </location>
</feature>
<keyword evidence="1" id="KW-0472">Membrane</keyword>
<organism evidence="2 3">
    <name type="scientific">Subdoligranulum variabile DSM 15176</name>
    <dbReference type="NCBI Taxonomy" id="411471"/>
    <lineage>
        <taxon>Bacteria</taxon>
        <taxon>Bacillati</taxon>
        <taxon>Bacillota</taxon>
        <taxon>Clostridia</taxon>
        <taxon>Eubacteriales</taxon>
        <taxon>Oscillospiraceae</taxon>
        <taxon>Subdoligranulum</taxon>
    </lineage>
</organism>
<dbReference type="Proteomes" id="UP000003438">
    <property type="component" value="Unassembled WGS sequence"/>
</dbReference>
<dbReference type="EMBL" id="ACBY02000001">
    <property type="protein sequence ID" value="EFB77635.1"/>
    <property type="molecule type" value="Genomic_DNA"/>
</dbReference>
<name>D1PI35_9FIRM</name>